<dbReference type="Proteomes" id="UP000078387">
    <property type="component" value="Unassembled WGS sequence"/>
</dbReference>
<reference evidence="5 6" key="1">
    <citation type="submission" date="2016-05" db="EMBL/GenBank/DDBJ databases">
        <title>First whole genome sequencing of Entamoeba histolytica HM1:IMSS-clone-6.</title>
        <authorList>
            <person name="Mukherjee Avik.K."/>
            <person name="Izumyama S."/>
            <person name="Nakada-Tsukui K."/>
            <person name="Nozaki T."/>
        </authorList>
    </citation>
    <scope>NUCLEOTIDE SEQUENCE [LARGE SCALE GENOMIC DNA]</scope>
    <source>
        <strain evidence="5 6">HM1:IMSS clone 6</strain>
    </source>
</reference>
<evidence type="ECO:0000256" key="1">
    <source>
        <dbReference type="ARBA" id="ARBA00022737"/>
    </source>
</evidence>
<keyword evidence="2" id="KW-0518">Myosin</keyword>
<accession>A0A5K1U6T3</accession>
<feature type="domain" description="EF-hand" evidence="4">
    <location>
        <begin position="74"/>
        <end position="109"/>
    </location>
</feature>
<dbReference type="EMBL" id="BDEQ01000001">
    <property type="protein sequence ID" value="GAT93719.1"/>
    <property type="molecule type" value="Genomic_DNA"/>
</dbReference>
<dbReference type="FunFam" id="1.10.238.10:FF:000001">
    <property type="entry name" value="Calmodulin 1"/>
    <property type="match status" value="1"/>
</dbReference>
<dbReference type="SMART" id="SM00054">
    <property type="entry name" value="EFh"/>
    <property type="match status" value="3"/>
</dbReference>
<dbReference type="Pfam" id="PF13499">
    <property type="entry name" value="EF-hand_7"/>
    <property type="match status" value="1"/>
</dbReference>
<sequence length="146" mass="16888">MTTSELIDDYFSILDIDHDKKISRDQVIELLRALGKAPTQQQEEAIMREVKEDLVGVEKIRQLYKKCEMKVPKDLYDDMFGVFTALDKEENGQIHEAELRQILSVLGRPLSNSEVEAIMRSATVSREGYVDYKEFADMLVKEYPPE</sequence>
<dbReference type="OMA" id="QECFSIF"/>
<dbReference type="InterPro" id="IPR002048">
    <property type="entry name" value="EF_hand_dom"/>
</dbReference>
<keyword evidence="3" id="KW-0505">Motor protein</keyword>
<dbReference type="PANTHER" id="PTHR23048">
    <property type="entry name" value="MYOSIN LIGHT CHAIN 1, 3"/>
    <property type="match status" value="1"/>
</dbReference>
<dbReference type="CDD" id="cd00051">
    <property type="entry name" value="EFh"/>
    <property type="match status" value="1"/>
</dbReference>
<dbReference type="VEuPathDB" id="AmoebaDB:EHI5A_031610"/>
<evidence type="ECO:0000313" key="5">
    <source>
        <dbReference type="EMBL" id="GAT93719.1"/>
    </source>
</evidence>
<organism evidence="5 6">
    <name type="scientific">Entamoeba histolytica</name>
    <dbReference type="NCBI Taxonomy" id="5759"/>
    <lineage>
        <taxon>Eukaryota</taxon>
        <taxon>Amoebozoa</taxon>
        <taxon>Evosea</taxon>
        <taxon>Archamoebae</taxon>
        <taxon>Mastigamoebida</taxon>
        <taxon>Entamoebidae</taxon>
        <taxon>Entamoeba</taxon>
    </lineage>
</organism>
<dbReference type="VEuPathDB" id="AmoebaDB:KM1_047380"/>
<dbReference type="PANTHER" id="PTHR23048:SF0">
    <property type="entry name" value="CALMODULIN LIKE 3"/>
    <property type="match status" value="1"/>
</dbReference>
<protein>
    <submittedName>
        <fullName evidence="5">Calcium binding family protein</fullName>
    </submittedName>
</protein>
<evidence type="ECO:0000313" key="6">
    <source>
        <dbReference type="Proteomes" id="UP000078387"/>
    </source>
</evidence>
<evidence type="ECO:0000256" key="2">
    <source>
        <dbReference type="ARBA" id="ARBA00023123"/>
    </source>
</evidence>
<dbReference type="Gene3D" id="1.10.238.10">
    <property type="entry name" value="EF-hand"/>
    <property type="match status" value="2"/>
</dbReference>
<dbReference type="PROSITE" id="PS50222">
    <property type="entry name" value="EF_HAND_2"/>
    <property type="match status" value="2"/>
</dbReference>
<dbReference type="VEuPathDB" id="AmoebaDB:EHI_177620"/>
<dbReference type="GO" id="GO:0016460">
    <property type="term" value="C:myosin II complex"/>
    <property type="evidence" value="ECO:0007669"/>
    <property type="project" value="TreeGrafter"/>
</dbReference>
<feature type="domain" description="EF-hand" evidence="4">
    <location>
        <begin position="2"/>
        <end position="37"/>
    </location>
</feature>
<gene>
    <name evidence="5" type="ORF">CL6EHI_177620</name>
</gene>
<keyword evidence="1" id="KW-0677">Repeat</keyword>
<dbReference type="AlphaFoldDB" id="A0A5K1U6T3"/>
<dbReference type="GO" id="GO:0005509">
    <property type="term" value="F:calcium ion binding"/>
    <property type="evidence" value="ECO:0007669"/>
    <property type="project" value="InterPro"/>
</dbReference>
<dbReference type="InterPro" id="IPR011992">
    <property type="entry name" value="EF-hand-dom_pair"/>
</dbReference>
<dbReference type="SUPFAM" id="SSF47473">
    <property type="entry name" value="EF-hand"/>
    <property type="match status" value="1"/>
</dbReference>
<dbReference type="InterPro" id="IPR050230">
    <property type="entry name" value="CALM/Myosin/TropC-like"/>
</dbReference>
<evidence type="ECO:0000259" key="4">
    <source>
        <dbReference type="PROSITE" id="PS50222"/>
    </source>
</evidence>
<comment type="caution">
    <text evidence="5">The sequence shown here is derived from an EMBL/GenBank/DDBJ whole genome shotgun (WGS) entry which is preliminary data.</text>
</comment>
<evidence type="ECO:0000256" key="3">
    <source>
        <dbReference type="ARBA" id="ARBA00023175"/>
    </source>
</evidence>
<proteinExistence type="predicted"/>
<name>A0A5K1U6T3_ENTHI</name>